<sequence length="169" mass="19128">MSGTKSQNDSRCFFCKKKGHKMRTCWHNLEIKNYKVEKKRCDKDHENTGNGDDDDVVACLNVVLLGNEKTNEDEEIDLPCEPQHMKHKLSDEKHVSVGDGSTIQVNGQGEVECWAIDGEGQIVRIHLYDVMYVPQLMRNLLSVSAIRRRGFMTSFLSEDGENGIAVVLT</sequence>
<feature type="domain" description="Retrovirus-related Pol polyprotein from transposon TNT 1-94-like beta-barrel" evidence="1">
    <location>
        <begin position="91"/>
        <end position="151"/>
    </location>
</feature>
<organism evidence="2 3">
    <name type="scientific">Gracilariopsis chorda</name>
    <dbReference type="NCBI Taxonomy" id="448386"/>
    <lineage>
        <taxon>Eukaryota</taxon>
        <taxon>Rhodophyta</taxon>
        <taxon>Florideophyceae</taxon>
        <taxon>Rhodymeniophycidae</taxon>
        <taxon>Gracilariales</taxon>
        <taxon>Gracilariaceae</taxon>
        <taxon>Gracilariopsis</taxon>
    </lineage>
</organism>
<evidence type="ECO:0000313" key="2">
    <source>
        <dbReference type="EMBL" id="PXF41799.1"/>
    </source>
</evidence>
<protein>
    <recommendedName>
        <fullName evidence="1">Retrovirus-related Pol polyprotein from transposon TNT 1-94-like beta-barrel domain-containing protein</fullName>
    </recommendedName>
</protein>
<dbReference type="Pfam" id="PF22936">
    <property type="entry name" value="Pol_BBD"/>
    <property type="match status" value="1"/>
</dbReference>
<dbReference type="AlphaFoldDB" id="A0A2V3IIB3"/>
<dbReference type="OrthoDB" id="2015125at2759"/>
<dbReference type="Proteomes" id="UP000247409">
    <property type="component" value="Unassembled WGS sequence"/>
</dbReference>
<dbReference type="InterPro" id="IPR054722">
    <property type="entry name" value="PolX-like_BBD"/>
</dbReference>
<reference evidence="2 3" key="1">
    <citation type="journal article" date="2018" name="Mol. Biol. Evol.">
        <title>Analysis of the draft genome of the red seaweed Gracilariopsis chorda provides insights into genome size evolution in Rhodophyta.</title>
        <authorList>
            <person name="Lee J."/>
            <person name="Yang E.C."/>
            <person name="Graf L."/>
            <person name="Yang J.H."/>
            <person name="Qiu H."/>
            <person name="Zel Zion U."/>
            <person name="Chan C.X."/>
            <person name="Stephens T.G."/>
            <person name="Weber A.P.M."/>
            <person name="Boo G.H."/>
            <person name="Boo S.M."/>
            <person name="Kim K.M."/>
            <person name="Shin Y."/>
            <person name="Jung M."/>
            <person name="Lee S.J."/>
            <person name="Yim H.S."/>
            <person name="Lee J.H."/>
            <person name="Bhattacharya D."/>
            <person name="Yoon H.S."/>
        </authorList>
    </citation>
    <scope>NUCLEOTIDE SEQUENCE [LARGE SCALE GENOMIC DNA]</scope>
    <source>
        <strain evidence="2 3">SKKU-2015</strain>
        <tissue evidence="2">Whole body</tissue>
    </source>
</reference>
<gene>
    <name evidence="2" type="ORF">BWQ96_08476</name>
</gene>
<proteinExistence type="predicted"/>
<comment type="caution">
    <text evidence="2">The sequence shown here is derived from an EMBL/GenBank/DDBJ whole genome shotgun (WGS) entry which is preliminary data.</text>
</comment>
<dbReference type="EMBL" id="NBIV01000194">
    <property type="protein sequence ID" value="PXF41799.1"/>
    <property type="molecule type" value="Genomic_DNA"/>
</dbReference>
<keyword evidence="3" id="KW-1185">Reference proteome</keyword>
<name>A0A2V3IIB3_9FLOR</name>
<accession>A0A2V3IIB3</accession>
<evidence type="ECO:0000313" key="3">
    <source>
        <dbReference type="Proteomes" id="UP000247409"/>
    </source>
</evidence>
<evidence type="ECO:0000259" key="1">
    <source>
        <dbReference type="Pfam" id="PF22936"/>
    </source>
</evidence>